<dbReference type="EMBL" id="CP157804">
    <property type="protein sequence ID" value="XBQ23774.1"/>
    <property type="molecule type" value="Genomic_DNA"/>
</dbReference>
<evidence type="ECO:0008006" key="2">
    <source>
        <dbReference type="Google" id="ProtNLM"/>
    </source>
</evidence>
<gene>
    <name evidence="1" type="ORF">ABNE31_02385</name>
</gene>
<accession>A0AAU7MZX1</accession>
<dbReference type="KEGG" id="fld:ABNE31_02385"/>
<organism evidence="1">
    <name type="scientific">Flagellimonas sp. MMG031</name>
    <dbReference type="NCBI Taxonomy" id="3158549"/>
    <lineage>
        <taxon>Bacteria</taxon>
        <taxon>Pseudomonadati</taxon>
        <taxon>Bacteroidota</taxon>
        <taxon>Flavobacteriia</taxon>
        <taxon>Flavobacteriales</taxon>
        <taxon>Flavobacteriaceae</taxon>
        <taxon>Flagellimonas</taxon>
    </lineage>
</organism>
<proteinExistence type="predicted"/>
<name>A0AAU7MZX1_9FLAO</name>
<dbReference type="AlphaFoldDB" id="A0AAU7MZX1"/>
<reference evidence="1" key="1">
    <citation type="submission" date="2024-05" db="EMBL/GenBank/DDBJ databases">
        <title>Draft Genome Sequences of Flagellimonas sp. MMG031 and Marinobacter sp. MMG032 Isolated from the dinoflagellate Symbiodinium pilosum.</title>
        <authorList>
            <person name="Shikuma N.J."/>
            <person name="Farrell M.V."/>
        </authorList>
    </citation>
    <scope>NUCLEOTIDE SEQUENCE</scope>
    <source>
        <strain evidence="1">MMG031</strain>
    </source>
</reference>
<evidence type="ECO:0000313" key="1">
    <source>
        <dbReference type="EMBL" id="XBQ23774.1"/>
    </source>
</evidence>
<dbReference type="RefSeq" id="WP_349352232.1">
    <property type="nucleotide sequence ID" value="NZ_CP157804.1"/>
</dbReference>
<protein>
    <recommendedName>
        <fullName evidence="2">DUF4476 domain-containing protein</fullName>
    </recommendedName>
</protein>
<sequence length="231" mass="26588">MIRKLREELIKLSTDIITAREDTDLAALYDKSRKIYEKLAVLKFIDEKLNDVEVDVSQNVIASRFEKMANAVLSGNKSVPESNPHQEDIITTPSMDTIRDIVSEMPSDENLEKVFTEFVAKPNLMKNDMEEVTPKQVGNTSSAQSIQPKSLNDRLAKEFQVGLNDKLAFVKHLFNNNMEDYTRVLSQLNTIDTQERSIAFINNMVKPEYNNWEGKEEYEARFMSLIDKRFA</sequence>